<proteinExistence type="predicted"/>
<dbReference type="Gramene" id="OMERI01G32450.1">
    <property type="protein sequence ID" value="OMERI01G32450.1"/>
    <property type="gene ID" value="OMERI01G32450"/>
</dbReference>
<dbReference type="AlphaFoldDB" id="A0A0E0C9J2"/>
<reference evidence="1" key="1">
    <citation type="submission" date="2015-04" db="UniProtKB">
        <authorList>
            <consortium name="EnsemblPlants"/>
        </authorList>
    </citation>
    <scope>IDENTIFICATION</scope>
</reference>
<reference evidence="1" key="2">
    <citation type="submission" date="2018-05" db="EMBL/GenBank/DDBJ databases">
        <title>OmerRS3 (Oryza meridionalis Reference Sequence Version 3).</title>
        <authorList>
            <person name="Zhang J."/>
            <person name="Kudrna D."/>
            <person name="Lee S."/>
            <person name="Talag J."/>
            <person name="Welchert J."/>
            <person name="Wing R.A."/>
        </authorList>
    </citation>
    <scope>NUCLEOTIDE SEQUENCE [LARGE SCALE GENOMIC DNA]</scope>
    <source>
        <strain evidence="1">cv. OR44</strain>
    </source>
</reference>
<dbReference type="EnsemblPlants" id="OMERI01G32450.1">
    <property type="protein sequence ID" value="OMERI01G32450.1"/>
    <property type="gene ID" value="OMERI01G32450"/>
</dbReference>
<accession>A0A0E0C9J2</accession>
<dbReference type="HOGENOM" id="CLU_2889603_0_0_1"/>
<evidence type="ECO:0000313" key="2">
    <source>
        <dbReference type="Proteomes" id="UP000008021"/>
    </source>
</evidence>
<sequence length="63" mass="6427">MSVEAKPGEVATLRDWPAGGTGAVYPRVGRGATLNLIKGKPHVVLGAETGSPGENASGKWQQA</sequence>
<keyword evidence="2" id="KW-1185">Reference proteome</keyword>
<dbReference type="Proteomes" id="UP000008021">
    <property type="component" value="Chromosome 1"/>
</dbReference>
<organism evidence="1">
    <name type="scientific">Oryza meridionalis</name>
    <dbReference type="NCBI Taxonomy" id="40149"/>
    <lineage>
        <taxon>Eukaryota</taxon>
        <taxon>Viridiplantae</taxon>
        <taxon>Streptophyta</taxon>
        <taxon>Embryophyta</taxon>
        <taxon>Tracheophyta</taxon>
        <taxon>Spermatophyta</taxon>
        <taxon>Magnoliopsida</taxon>
        <taxon>Liliopsida</taxon>
        <taxon>Poales</taxon>
        <taxon>Poaceae</taxon>
        <taxon>BOP clade</taxon>
        <taxon>Oryzoideae</taxon>
        <taxon>Oryzeae</taxon>
        <taxon>Oryzinae</taxon>
        <taxon>Oryza</taxon>
    </lineage>
</organism>
<protein>
    <submittedName>
        <fullName evidence="1">Uncharacterized protein</fullName>
    </submittedName>
</protein>
<evidence type="ECO:0000313" key="1">
    <source>
        <dbReference type="EnsemblPlants" id="OMERI01G32450.1"/>
    </source>
</evidence>
<name>A0A0E0C9J2_9ORYZ</name>